<reference evidence="2 3" key="1">
    <citation type="submission" date="2023-06" db="EMBL/GenBank/DDBJ databases">
        <authorList>
            <person name="Yushchuk O."/>
            <person name="Binda E."/>
            <person name="Ruckert-Reed C."/>
            <person name="Fedorenko V."/>
            <person name="Kalinowski J."/>
            <person name="Marinelli F."/>
        </authorList>
    </citation>
    <scope>NUCLEOTIDE SEQUENCE [LARGE SCALE GENOMIC DNA]</scope>
    <source>
        <strain evidence="2 3">NRRL 3884</strain>
    </source>
</reference>
<name>A0ABY8W8B9_9ACTN</name>
<dbReference type="InterPro" id="IPR036291">
    <property type="entry name" value="NAD(P)-bd_dom_sf"/>
</dbReference>
<proteinExistence type="predicted"/>
<dbReference type="EMBL" id="CP126980">
    <property type="protein sequence ID" value="WIM92668.1"/>
    <property type="molecule type" value="Genomic_DNA"/>
</dbReference>
<accession>A0ABY8W8B9</accession>
<organism evidence="2 3">
    <name type="scientific">Actinoplanes oblitus</name>
    <dbReference type="NCBI Taxonomy" id="3040509"/>
    <lineage>
        <taxon>Bacteria</taxon>
        <taxon>Bacillati</taxon>
        <taxon>Actinomycetota</taxon>
        <taxon>Actinomycetes</taxon>
        <taxon>Micromonosporales</taxon>
        <taxon>Micromonosporaceae</taxon>
        <taxon>Actinoplanes</taxon>
    </lineage>
</organism>
<dbReference type="RefSeq" id="WP_284913875.1">
    <property type="nucleotide sequence ID" value="NZ_CP126980.1"/>
</dbReference>
<feature type="domain" description="Glutamate/phenylalanine/leucine/valine/L-tryptophan dehydrogenase C-terminal" evidence="1">
    <location>
        <begin position="1"/>
        <end position="62"/>
    </location>
</feature>
<dbReference type="PANTHER" id="PTHR42722">
    <property type="entry name" value="LEUCINE DEHYDROGENASE"/>
    <property type="match status" value="1"/>
</dbReference>
<evidence type="ECO:0000313" key="2">
    <source>
        <dbReference type="EMBL" id="WIM92668.1"/>
    </source>
</evidence>
<dbReference type="Gene3D" id="3.40.50.720">
    <property type="entry name" value="NAD(P)-binding Rossmann-like Domain"/>
    <property type="match status" value="1"/>
</dbReference>
<evidence type="ECO:0000313" key="3">
    <source>
        <dbReference type="Proteomes" id="UP001240150"/>
    </source>
</evidence>
<sequence>MLIPAALGGLLTAASVPRLRCAAVAGPANNQLDRPQTAGLLHERGILWAPDIVVGAGGLIHATAIELLHEAPERAGERVEAIGDTLAAILARARAAGIAPAAAVR</sequence>
<gene>
    <name evidence="2" type="ORF">ACTOB_004621</name>
</gene>
<dbReference type="InterPro" id="IPR006096">
    <property type="entry name" value="Glu/Leu/Phe/Val/Trp_DH_C"/>
</dbReference>
<evidence type="ECO:0000259" key="1">
    <source>
        <dbReference type="Pfam" id="PF00208"/>
    </source>
</evidence>
<dbReference type="SUPFAM" id="SSF51735">
    <property type="entry name" value="NAD(P)-binding Rossmann-fold domains"/>
    <property type="match status" value="1"/>
</dbReference>
<keyword evidence="3" id="KW-1185">Reference proteome</keyword>
<dbReference type="Pfam" id="PF00208">
    <property type="entry name" value="ELFV_dehydrog"/>
    <property type="match status" value="1"/>
</dbReference>
<dbReference type="Proteomes" id="UP001240150">
    <property type="component" value="Chromosome"/>
</dbReference>
<dbReference type="PANTHER" id="PTHR42722:SF1">
    <property type="entry name" value="VALINE DEHYDROGENASE"/>
    <property type="match status" value="1"/>
</dbReference>
<dbReference type="InterPro" id="IPR016211">
    <property type="entry name" value="Glu/Phe/Leu/Val/Trp_DH_bac/arc"/>
</dbReference>
<protein>
    <recommendedName>
        <fullName evidence="1">Glutamate/phenylalanine/leucine/valine/L-tryptophan dehydrogenase C-terminal domain-containing protein</fullName>
    </recommendedName>
</protein>